<dbReference type="EMBL" id="OZ019907">
    <property type="protein sequence ID" value="CAK9206265.1"/>
    <property type="molecule type" value="Genomic_DNA"/>
</dbReference>
<evidence type="ECO:0000313" key="3">
    <source>
        <dbReference type="Proteomes" id="UP001497512"/>
    </source>
</evidence>
<evidence type="ECO:0000313" key="2">
    <source>
        <dbReference type="EMBL" id="CAK9206265.1"/>
    </source>
</evidence>
<organism evidence="2 3">
    <name type="scientific">Sphagnum troendelagicum</name>
    <dbReference type="NCBI Taxonomy" id="128251"/>
    <lineage>
        <taxon>Eukaryota</taxon>
        <taxon>Viridiplantae</taxon>
        <taxon>Streptophyta</taxon>
        <taxon>Embryophyta</taxon>
        <taxon>Bryophyta</taxon>
        <taxon>Sphagnophytina</taxon>
        <taxon>Sphagnopsida</taxon>
        <taxon>Sphagnales</taxon>
        <taxon>Sphagnaceae</taxon>
        <taxon>Sphagnum</taxon>
    </lineage>
</organism>
<dbReference type="Proteomes" id="UP001497512">
    <property type="component" value="Chromosome 15"/>
</dbReference>
<reference evidence="2" key="1">
    <citation type="submission" date="2024-02" db="EMBL/GenBank/DDBJ databases">
        <authorList>
            <consortium name="ELIXIR-Norway"/>
            <consortium name="Elixir Norway"/>
        </authorList>
    </citation>
    <scope>NUCLEOTIDE SEQUENCE</scope>
</reference>
<gene>
    <name evidence="2" type="ORF">CSSPTR1EN2_LOCUS8262</name>
</gene>
<sequence>MTSKKEVQALDFALEIISTDAHGDVTVRCLFCLYQGQDVSHPFPTPSEMADLDLLELSRAGIEPTYCSIIASVERNDLKYSANLQLIALALSLGLDQGYFDADFKCSPHYQLKNDTCDPLESFDTRPQCPDALVGADHEVSEEDEEKIDWSVATTISNEAEVVDHGSESGHKEHSRAEKEKQETDCAHHDVVFKSLSGENGEMMQGAGEESPECKLLPSVAEQEALQVEVAEAEVQYPAPSNRVVGDQFFGLQDNISEPVIDPCFWHNDLMHR</sequence>
<feature type="region of interest" description="Disordered" evidence="1">
    <location>
        <begin position="162"/>
        <end position="184"/>
    </location>
</feature>
<protein>
    <submittedName>
        <fullName evidence="2">Uncharacterized protein</fullName>
    </submittedName>
</protein>
<keyword evidence="3" id="KW-1185">Reference proteome</keyword>
<accession>A0ABP0TWL1</accession>
<proteinExistence type="predicted"/>
<evidence type="ECO:0000256" key="1">
    <source>
        <dbReference type="SAM" id="MobiDB-lite"/>
    </source>
</evidence>
<name>A0ABP0TWL1_9BRYO</name>